<dbReference type="GO" id="GO:0001731">
    <property type="term" value="P:formation of translation preinitiation complex"/>
    <property type="evidence" value="ECO:0007669"/>
    <property type="project" value="TreeGrafter"/>
</dbReference>
<evidence type="ECO:0000256" key="2">
    <source>
        <dbReference type="ARBA" id="ARBA00022845"/>
    </source>
</evidence>
<feature type="domain" description="SUI1" evidence="4">
    <location>
        <begin position="50"/>
        <end position="116"/>
    </location>
</feature>
<gene>
    <name evidence="5" type="ORF">LCGC14_2172490</name>
</gene>
<organism evidence="5">
    <name type="scientific">marine sediment metagenome</name>
    <dbReference type="NCBI Taxonomy" id="412755"/>
    <lineage>
        <taxon>unclassified sequences</taxon>
        <taxon>metagenomes</taxon>
        <taxon>ecological metagenomes</taxon>
    </lineage>
</organism>
<evidence type="ECO:0000313" key="5">
    <source>
        <dbReference type="EMBL" id="KKL63699.1"/>
    </source>
</evidence>
<evidence type="ECO:0000259" key="4">
    <source>
        <dbReference type="PROSITE" id="PS50296"/>
    </source>
</evidence>
<dbReference type="GO" id="GO:0003743">
    <property type="term" value="F:translation initiation factor activity"/>
    <property type="evidence" value="ECO:0007669"/>
    <property type="project" value="InterPro"/>
</dbReference>
<evidence type="ECO:0000256" key="3">
    <source>
        <dbReference type="ARBA" id="ARBA00022917"/>
    </source>
</evidence>
<evidence type="ECO:0000256" key="1">
    <source>
        <dbReference type="ARBA" id="ARBA00005422"/>
    </source>
</evidence>
<dbReference type="GO" id="GO:0006417">
    <property type="term" value="P:regulation of translation"/>
    <property type="evidence" value="ECO:0007669"/>
    <property type="project" value="UniProtKB-KW"/>
</dbReference>
<keyword evidence="3" id="KW-0648">Protein biosynthesis</keyword>
<proteinExistence type="inferred from homology"/>
<dbReference type="Pfam" id="PF01253">
    <property type="entry name" value="SUI1"/>
    <property type="match status" value="1"/>
</dbReference>
<accession>A0A0F9DPQ6</accession>
<comment type="caution">
    <text evidence="5">The sequence shown here is derived from an EMBL/GenBank/DDBJ whole genome shotgun (WGS) entry which is preliminary data.</text>
</comment>
<dbReference type="CDD" id="cd11567">
    <property type="entry name" value="YciH_like"/>
    <property type="match status" value="1"/>
</dbReference>
<dbReference type="PANTHER" id="PTHR12789:SF0">
    <property type="entry name" value="DENSITY-REGULATED PROTEIN"/>
    <property type="match status" value="1"/>
</dbReference>
<dbReference type="InterPro" id="IPR036877">
    <property type="entry name" value="SUI1_dom_sf"/>
</dbReference>
<reference evidence="5" key="1">
    <citation type="journal article" date="2015" name="Nature">
        <title>Complex archaea that bridge the gap between prokaryotes and eukaryotes.</title>
        <authorList>
            <person name="Spang A."/>
            <person name="Saw J.H."/>
            <person name="Jorgensen S.L."/>
            <person name="Zaremba-Niedzwiedzka K."/>
            <person name="Martijn J."/>
            <person name="Lind A.E."/>
            <person name="van Eijk R."/>
            <person name="Schleper C."/>
            <person name="Guy L."/>
            <person name="Ettema T.J."/>
        </authorList>
    </citation>
    <scope>NUCLEOTIDE SEQUENCE</scope>
</reference>
<sequence length="137" mass="15125">MNGSRLVYSTKTGRICPECGKPVSACSCKKKKVVKADKQTTGYPNDSTIRIQREVKGRKGKTVTTVFGVPLENEELQKFAKTLKRRCGAGGSVKDGVIVILGDHRQTLCSRAVRLVLLLSILMLFLQPKKLSHLDRP</sequence>
<dbReference type="InterPro" id="IPR001950">
    <property type="entry name" value="SUI1"/>
</dbReference>
<dbReference type="InterPro" id="IPR005872">
    <property type="entry name" value="SUI1_arc_bac"/>
</dbReference>
<dbReference type="PROSITE" id="PS50296">
    <property type="entry name" value="SUI1"/>
    <property type="match status" value="1"/>
</dbReference>
<dbReference type="PANTHER" id="PTHR12789">
    <property type="entry name" value="DENSITY-REGULATED PROTEIN HOMOLOG"/>
    <property type="match status" value="1"/>
</dbReference>
<protein>
    <recommendedName>
        <fullName evidence="4">SUI1 domain-containing protein</fullName>
    </recommendedName>
</protein>
<dbReference type="InterPro" id="IPR050318">
    <property type="entry name" value="DENR/SUI1_TIF"/>
</dbReference>
<dbReference type="GO" id="GO:0002188">
    <property type="term" value="P:translation reinitiation"/>
    <property type="evidence" value="ECO:0007669"/>
    <property type="project" value="TreeGrafter"/>
</dbReference>
<dbReference type="AlphaFoldDB" id="A0A0F9DPQ6"/>
<dbReference type="GO" id="GO:0003729">
    <property type="term" value="F:mRNA binding"/>
    <property type="evidence" value="ECO:0007669"/>
    <property type="project" value="TreeGrafter"/>
</dbReference>
<comment type="similarity">
    <text evidence="1">Belongs to the SUI1 family.</text>
</comment>
<dbReference type="SUPFAM" id="SSF55159">
    <property type="entry name" value="eIF1-like"/>
    <property type="match status" value="1"/>
</dbReference>
<name>A0A0F9DPQ6_9ZZZZ</name>
<keyword evidence="2" id="KW-0810">Translation regulation</keyword>
<dbReference type="EMBL" id="LAZR01028076">
    <property type="protein sequence ID" value="KKL63699.1"/>
    <property type="molecule type" value="Genomic_DNA"/>
</dbReference>
<dbReference type="Gene3D" id="3.30.780.10">
    <property type="entry name" value="SUI1-like domain"/>
    <property type="match status" value="1"/>
</dbReference>